<comment type="caution">
    <text evidence="1">The sequence shown here is derived from an EMBL/GenBank/DDBJ whole genome shotgun (WGS) entry which is preliminary data.</text>
</comment>
<dbReference type="Gene3D" id="3.40.1440.10">
    <property type="entry name" value="GIY-YIG endonuclease"/>
    <property type="match status" value="1"/>
</dbReference>
<dbReference type="EMBL" id="BART01036484">
    <property type="protein sequence ID" value="GAH11424.1"/>
    <property type="molecule type" value="Genomic_DNA"/>
</dbReference>
<protein>
    <submittedName>
        <fullName evidence="1">Uncharacterized protein</fullName>
    </submittedName>
</protein>
<gene>
    <name evidence="1" type="ORF">S01H4_61505</name>
</gene>
<feature type="non-terminal residue" evidence="1">
    <location>
        <position position="72"/>
    </location>
</feature>
<dbReference type="InterPro" id="IPR035901">
    <property type="entry name" value="GIY-YIG_endonuc_sf"/>
</dbReference>
<accession>X1E2M3</accession>
<reference evidence="1" key="1">
    <citation type="journal article" date="2014" name="Front. Microbiol.">
        <title>High frequency of phylogenetically diverse reductive dehalogenase-homologous genes in deep subseafloor sedimentary metagenomes.</title>
        <authorList>
            <person name="Kawai M."/>
            <person name="Futagami T."/>
            <person name="Toyoda A."/>
            <person name="Takaki Y."/>
            <person name="Nishi S."/>
            <person name="Hori S."/>
            <person name="Arai W."/>
            <person name="Tsubouchi T."/>
            <person name="Morono Y."/>
            <person name="Uchiyama I."/>
            <person name="Ito T."/>
            <person name="Fujiyama A."/>
            <person name="Inagaki F."/>
            <person name="Takami H."/>
        </authorList>
    </citation>
    <scope>NUCLEOTIDE SEQUENCE</scope>
    <source>
        <strain evidence="1">Expedition CK06-06</strain>
    </source>
</reference>
<name>X1E2M3_9ZZZZ</name>
<proteinExistence type="predicted"/>
<evidence type="ECO:0000313" key="1">
    <source>
        <dbReference type="EMBL" id="GAH11424.1"/>
    </source>
</evidence>
<organism evidence="1">
    <name type="scientific">marine sediment metagenome</name>
    <dbReference type="NCBI Taxonomy" id="412755"/>
    <lineage>
        <taxon>unclassified sequences</taxon>
        <taxon>metagenomes</taxon>
        <taxon>ecological metagenomes</taxon>
    </lineage>
</organism>
<sequence>MARIMKEEVYDKIKDDLPEQLRQDIEKYGLESFDFEILDTASSKEELDRKQKEYIKKFNSVEPQGYNLPEEK</sequence>
<dbReference type="AlphaFoldDB" id="X1E2M3"/>